<evidence type="ECO:0000313" key="2">
    <source>
        <dbReference type="Proteomes" id="UP001213000"/>
    </source>
</evidence>
<evidence type="ECO:0000313" key="1">
    <source>
        <dbReference type="EMBL" id="KAJ3575678.1"/>
    </source>
</evidence>
<keyword evidence="2" id="KW-1185">Reference proteome</keyword>
<reference evidence="1" key="1">
    <citation type="submission" date="2022-07" db="EMBL/GenBank/DDBJ databases">
        <title>Genome Sequence of Leucocoprinus birnbaumii.</title>
        <authorList>
            <person name="Buettner E."/>
        </authorList>
    </citation>
    <scope>NUCLEOTIDE SEQUENCE</scope>
    <source>
        <strain evidence="1">VT141</strain>
    </source>
</reference>
<dbReference type="AlphaFoldDB" id="A0AAD5YZY0"/>
<dbReference type="EMBL" id="JANIEX010000030">
    <property type="protein sequence ID" value="KAJ3575678.1"/>
    <property type="molecule type" value="Genomic_DNA"/>
</dbReference>
<organism evidence="1 2">
    <name type="scientific">Leucocoprinus birnbaumii</name>
    <dbReference type="NCBI Taxonomy" id="56174"/>
    <lineage>
        <taxon>Eukaryota</taxon>
        <taxon>Fungi</taxon>
        <taxon>Dikarya</taxon>
        <taxon>Basidiomycota</taxon>
        <taxon>Agaricomycotina</taxon>
        <taxon>Agaricomycetes</taxon>
        <taxon>Agaricomycetidae</taxon>
        <taxon>Agaricales</taxon>
        <taxon>Agaricineae</taxon>
        <taxon>Agaricaceae</taxon>
        <taxon>Leucocoprinus</taxon>
    </lineage>
</organism>
<name>A0AAD5YZY0_9AGAR</name>
<proteinExistence type="predicted"/>
<accession>A0AAD5YZY0</accession>
<dbReference type="Proteomes" id="UP001213000">
    <property type="component" value="Unassembled WGS sequence"/>
</dbReference>
<sequence>MLVWTSLGTLPSSVDPDRIDTVKFSDKDIVKFMQYILSSSKLIVYGALFGISSSRLHIVPIPWTLSEPIEIGTEPLLDDLQPDFWNSYVGQHECDAQVQDQSNTWIQLSADYVLIRNQMLQHSLHYPPYPVNRNVQVFSGEQLELRGNVLVAKIDTWGKVVNIHMSDLPLIAHALRAFFTVVSMDIWEFLSESSLSFSGRCVDPRDIKEHHVEEMSESLMEDTENLYCMGILLGVSCNEPKCVAIPMELCNDEVGEIDDLRPDFWTAVPGQPPICQAQDPSLCWTLLGLGYVLIRNPYLDSPFVPVTPNNHLLSEISNGKLHLHGNILIVKVGRMGVLEPLTVDDVPDVVQAVIVFAEALNNL</sequence>
<gene>
    <name evidence="1" type="ORF">NP233_g933</name>
</gene>
<protein>
    <submittedName>
        <fullName evidence="1">Uncharacterized protein</fullName>
    </submittedName>
</protein>
<comment type="caution">
    <text evidence="1">The sequence shown here is derived from an EMBL/GenBank/DDBJ whole genome shotgun (WGS) entry which is preliminary data.</text>
</comment>